<feature type="domain" description="RSE1/DDB1/CPSF1 C-terminal" evidence="4">
    <location>
        <begin position="906"/>
        <end position="1231"/>
    </location>
</feature>
<dbReference type="InterPro" id="IPR015943">
    <property type="entry name" value="WD40/YVTN_repeat-like_dom_sf"/>
</dbReference>
<comment type="subcellular location">
    <subcellularLocation>
        <location evidence="1">Nucleus</location>
    </subcellularLocation>
</comment>
<evidence type="ECO:0000256" key="1">
    <source>
        <dbReference type="ARBA" id="ARBA00004123"/>
    </source>
</evidence>
<feature type="region of interest" description="Disordered" evidence="3">
    <location>
        <begin position="275"/>
        <end position="313"/>
    </location>
</feature>
<comment type="caution">
    <text evidence="7">The sequence shown here is derived from an EMBL/GenBank/DDBJ whole genome shotgun (WGS) entry which is preliminary data.</text>
</comment>
<dbReference type="Pfam" id="PF23726">
    <property type="entry name" value="Beta-prop_RSE1_2nd"/>
    <property type="match status" value="1"/>
</dbReference>
<dbReference type="Gene3D" id="1.10.150.910">
    <property type="match status" value="1"/>
</dbReference>
<sequence>MRVVTTFHPPSSVVRSLKCSLAEEQEHLVVAKANRLEVFSLRPEGLRRECSLEIWGRVVSLAVIPLDDSKQSNLLVLTDHPDPKLIILTYVVDNSGNSSIVSKKSVDLYDRYARPAEFVTDVAVDPTGQVAVVSCYTGRLKVVQFEDGKQTGVPFDISIPELFLLAMTFMRTDADAYTLGILHYDHQQRLQLLSRDIDIADLSAPQSYHLPPTILSTSVFPTATTVETPPLLIPVPPYASQEADEDSSAGSHLGGVLIVGGRKVLFFEHASEERQEAKKGKQRRASKRMSSGDSAEAAKAREKEKERESRKVKQKASVKWPWSEITAWCPLDDDGRRFLLGDAYGRLAMLAFDETPGLVIIPVGETSPATTLSYLASQVVYVGSHFGDSQLLRIHPTPIANVDFETLHIPLGISRVLPSALSPSNKGKQRADFDIDSGGEGKGGKVVEVKGTYIEVLDEYQNIAPIMDAALADLDGSGQPQIITCSGGRNTGSLKVVRTGADFQERAVVQGVPNVVDMWPLRTRFEDTTDTHLVTSTLTETCVWRMDGVDVITRLDPSHDGLIATSPTLAISNIPRRVANNNGGRVTSSYKDSSLVVQITPEKVHLVKYDAALGLFASSGKDWDAKQQGRSIVAASINASQFVVGLSGGRLTLFNLGENDEFQVLKSRDFSDVAHGPLEISAISCHPFDTSKKFANYIAVSFWGTNRVAILSLESASPYLNTLCETDSLSSLPRSLLLYNFGSGRTRKDVDFQPHLLAGMADGTVVSFVFKDNDLEDKKVFALGNAPVALTTCTADGKTSIFASGSRACVLYWDRQRLHQSPVMLKDMARGASLNSAAFPSCLVLATSSSLTIGNVRGVDKMQIRTVPLGLDNPRRVAYHAGLKTLGVACTRAAPPRIAEAEERLSSFKLFDDVTFTNLASFYCDPDEEVASVLALPTAGASDKPSFCVGTVRIHPDEREPSKGRLLLFSFSPQQDTVSAFNPALILVASATVDGCVYQAAYVHGLIVAAVNSSVIVFRTEIVNGSSMSFHKIGEWNHNYTVTSLVAQDDVVIVGDAICSISMLRIGEGRPSTIARDYSPLWPVAIEAIGKDAVIGANSDCNLFSFALQRDPRPTVDRQRNTLERDGGYYLGDVVNKFLPGGLAMADFSGDAPIKPLHLFFTSTGRIGVILNMADHIALQMTALQRNMAKSIIGPGDVHHPRWRAPANNKGHSDAEPAFGFLDGDFVEQYLTLRDTASFLSGESEAERVTMPHAQITAVLERLQSLH</sequence>
<evidence type="ECO:0000313" key="8">
    <source>
        <dbReference type="Proteomes" id="UP000639403"/>
    </source>
</evidence>
<reference evidence="7" key="1">
    <citation type="submission" date="2020-11" db="EMBL/GenBank/DDBJ databases">
        <authorList>
            <person name="Koelle M."/>
            <person name="Horta M.A.C."/>
            <person name="Nowrousian M."/>
            <person name="Ohm R.A."/>
            <person name="Benz P."/>
            <person name="Pilgard A."/>
        </authorList>
    </citation>
    <scope>NUCLEOTIDE SEQUENCE</scope>
    <source>
        <strain evidence="7">FPRL280</strain>
    </source>
</reference>
<name>A0A8H7P557_9APHY</name>
<dbReference type="InterPro" id="IPR058543">
    <property type="entry name" value="Beta-prop_RSE1/DDB1/CPSF1_2nd"/>
</dbReference>
<feature type="domain" description="RSE1/DDB1/CPSF1 first beta-propeller" evidence="5">
    <location>
        <begin position="15"/>
        <end position="398"/>
    </location>
</feature>
<protein>
    <recommendedName>
        <fullName evidence="9">DNA damage-binding protein 1</fullName>
    </recommendedName>
</protein>
<organism evidence="7 8">
    <name type="scientific">Rhodonia placenta</name>
    <dbReference type="NCBI Taxonomy" id="104341"/>
    <lineage>
        <taxon>Eukaryota</taxon>
        <taxon>Fungi</taxon>
        <taxon>Dikarya</taxon>
        <taxon>Basidiomycota</taxon>
        <taxon>Agaricomycotina</taxon>
        <taxon>Agaricomycetes</taxon>
        <taxon>Polyporales</taxon>
        <taxon>Adustoporiaceae</taxon>
        <taxon>Rhodonia</taxon>
    </lineage>
</organism>
<dbReference type="GO" id="GO:0005634">
    <property type="term" value="C:nucleus"/>
    <property type="evidence" value="ECO:0007669"/>
    <property type="project" value="UniProtKB-SubCell"/>
</dbReference>
<dbReference type="Pfam" id="PF10433">
    <property type="entry name" value="Beta-prop_RSE1_1st"/>
    <property type="match status" value="1"/>
</dbReference>
<dbReference type="PANTHER" id="PTHR10644">
    <property type="entry name" value="DNA REPAIR/RNA PROCESSING CPSF FAMILY"/>
    <property type="match status" value="1"/>
</dbReference>
<dbReference type="AlphaFoldDB" id="A0A8H7P557"/>
<evidence type="ECO:0000256" key="2">
    <source>
        <dbReference type="ARBA" id="ARBA00023242"/>
    </source>
</evidence>
<dbReference type="GO" id="GO:0003676">
    <property type="term" value="F:nucleic acid binding"/>
    <property type="evidence" value="ECO:0007669"/>
    <property type="project" value="InterPro"/>
</dbReference>
<dbReference type="Pfam" id="PF03178">
    <property type="entry name" value="CPSF_A"/>
    <property type="match status" value="1"/>
</dbReference>
<proteinExistence type="predicted"/>
<evidence type="ECO:0000313" key="7">
    <source>
        <dbReference type="EMBL" id="KAF9816893.1"/>
    </source>
</evidence>
<feature type="compositionally biased region" description="Basic and acidic residues" evidence="3">
    <location>
        <begin position="296"/>
        <end position="311"/>
    </location>
</feature>
<reference evidence="7" key="2">
    <citation type="journal article" name="Front. Microbiol.">
        <title>Degradative Capacity of Two Strains of Rhodonia placenta: From Phenotype to Genotype.</title>
        <authorList>
            <person name="Kolle M."/>
            <person name="Horta M.A.C."/>
            <person name="Nowrousian M."/>
            <person name="Ohm R.A."/>
            <person name="Benz J.P."/>
            <person name="Pilgard A."/>
        </authorList>
    </citation>
    <scope>NUCLEOTIDE SEQUENCE</scope>
    <source>
        <strain evidence="7">FPRL280</strain>
    </source>
</reference>
<dbReference type="InterPro" id="IPR004871">
    <property type="entry name" value="RSE1/DDB1/CPSF1_C"/>
</dbReference>
<accession>A0A8H7P557</accession>
<dbReference type="Proteomes" id="UP000639403">
    <property type="component" value="Unassembled WGS sequence"/>
</dbReference>
<dbReference type="InterPro" id="IPR050358">
    <property type="entry name" value="RSE1/DDB1/CFT1"/>
</dbReference>
<dbReference type="Gene3D" id="2.130.10.10">
    <property type="entry name" value="YVTN repeat-like/Quinoprotein amine dehydrogenase"/>
    <property type="match status" value="3"/>
</dbReference>
<dbReference type="SUPFAM" id="SSF50969">
    <property type="entry name" value="YVTN repeat-like/Quinoprotein amine dehydrogenase"/>
    <property type="match status" value="1"/>
</dbReference>
<keyword evidence="2" id="KW-0539">Nucleus</keyword>
<feature type="domain" description="RSE1/DDB1/CPSF1 second beta-propeller" evidence="6">
    <location>
        <begin position="511"/>
        <end position="855"/>
    </location>
</feature>
<evidence type="ECO:0000259" key="6">
    <source>
        <dbReference type="Pfam" id="PF23726"/>
    </source>
</evidence>
<dbReference type="InterPro" id="IPR018846">
    <property type="entry name" value="Beta-prop_RSE1/DDB1/CPSF1_1st"/>
</dbReference>
<dbReference type="InterPro" id="IPR011044">
    <property type="entry name" value="Quino_amine_DH_bsu"/>
</dbReference>
<dbReference type="EMBL" id="JADOXO010000050">
    <property type="protein sequence ID" value="KAF9816893.1"/>
    <property type="molecule type" value="Genomic_DNA"/>
</dbReference>
<evidence type="ECO:0008006" key="9">
    <source>
        <dbReference type="Google" id="ProtNLM"/>
    </source>
</evidence>
<evidence type="ECO:0000259" key="5">
    <source>
        <dbReference type="Pfam" id="PF10433"/>
    </source>
</evidence>
<evidence type="ECO:0000256" key="3">
    <source>
        <dbReference type="SAM" id="MobiDB-lite"/>
    </source>
</evidence>
<evidence type="ECO:0000259" key="4">
    <source>
        <dbReference type="Pfam" id="PF03178"/>
    </source>
</evidence>
<gene>
    <name evidence="7" type="ORF">IEO21_03767</name>
</gene>